<comment type="caution">
    <text evidence="2">The sequence shown here is derived from an EMBL/GenBank/DDBJ whole genome shotgun (WGS) entry which is preliminary data.</text>
</comment>
<dbReference type="Pfam" id="PF12680">
    <property type="entry name" value="SnoaL_2"/>
    <property type="match status" value="1"/>
</dbReference>
<gene>
    <name evidence="2" type="ORF">NDI86_06730</name>
</gene>
<dbReference type="Proteomes" id="UP001268864">
    <property type="component" value="Unassembled WGS sequence"/>
</dbReference>
<dbReference type="InterPro" id="IPR032710">
    <property type="entry name" value="NTF2-like_dom_sf"/>
</dbReference>
<dbReference type="SUPFAM" id="SSF54427">
    <property type="entry name" value="NTF2-like"/>
    <property type="match status" value="1"/>
</dbReference>
<accession>A0ABU2FM40</accession>
<dbReference type="RefSeq" id="WP_310899655.1">
    <property type="nucleotide sequence ID" value="NZ_JAMQOS010000002.1"/>
</dbReference>
<name>A0ABU2FM40_9EURY</name>
<evidence type="ECO:0000313" key="3">
    <source>
        <dbReference type="Proteomes" id="UP001268864"/>
    </source>
</evidence>
<dbReference type="Gene3D" id="3.10.450.50">
    <property type="match status" value="1"/>
</dbReference>
<dbReference type="EMBL" id="JAMQOS010000002">
    <property type="protein sequence ID" value="MDS0281813.1"/>
    <property type="molecule type" value="Genomic_DNA"/>
</dbReference>
<protein>
    <submittedName>
        <fullName evidence="2">Nuclear transport factor 2 family protein</fullName>
    </submittedName>
</protein>
<sequence>MSEPPTAPADQARAYYRALDEGDYDLLGALLTEGFVHDRPDRTLDGRARFVRFMREERPQTDTTHPVDAVFESEGTVAVRGRLLDADGDPIARFVDVFEFAAGRIDRVETYTR</sequence>
<organism evidence="2 3">
    <name type="scientific">Haloarcula onubensis</name>
    <dbReference type="NCBI Taxonomy" id="2950539"/>
    <lineage>
        <taxon>Archaea</taxon>
        <taxon>Methanobacteriati</taxon>
        <taxon>Methanobacteriota</taxon>
        <taxon>Stenosarchaea group</taxon>
        <taxon>Halobacteria</taxon>
        <taxon>Halobacteriales</taxon>
        <taxon>Haloarculaceae</taxon>
        <taxon>Haloarcula</taxon>
    </lineage>
</organism>
<keyword evidence="3" id="KW-1185">Reference proteome</keyword>
<evidence type="ECO:0000313" key="2">
    <source>
        <dbReference type="EMBL" id="MDS0281813.1"/>
    </source>
</evidence>
<dbReference type="InterPro" id="IPR037401">
    <property type="entry name" value="SnoaL-like"/>
</dbReference>
<reference evidence="2 3" key="1">
    <citation type="submission" date="2022-06" db="EMBL/GenBank/DDBJ databases">
        <title>Halomicroarcula sp. a new haloarchaeum isolate from saline soil.</title>
        <authorList>
            <person name="Strakova D."/>
            <person name="Galisteo C."/>
            <person name="Sanchez-Porro C."/>
            <person name="Ventosa A."/>
        </authorList>
    </citation>
    <scope>NUCLEOTIDE SEQUENCE [LARGE SCALE GENOMIC DNA]</scope>
    <source>
        <strain evidence="2 3">S3CR25-11</strain>
    </source>
</reference>
<evidence type="ECO:0000259" key="1">
    <source>
        <dbReference type="Pfam" id="PF12680"/>
    </source>
</evidence>
<feature type="domain" description="SnoaL-like" evidence="1">
    <location>
        <begin position="12"/>
        <end position="107"/>
    </location>
</feature>
<proteinExistence type="predicted"/>